<keyword evidence="3 6" id="KW-0812">Transmembrane</keyword>
<feature type="transmembrane region" description="Helical" evidence="6">
    <location>
        <begin position="93"/>
        <end position="111"/>
    </location>
</feature>
<keyword evidence="4 6" id="KW-1133">Transmembrane helix</keyword>
<evidence type="ECO:0000259" key="7">
    <source>
        <dbReference type="Pfam" id="PF00482"/>
    </source>
</evidence>
<evidence type="ECO:0000256" key="6">
    <source>
        <dbReference type="SAM" id="Phobius"/>
    </source>
</evidence>
<feature type="transmembrane region" description="Helical" evidence="6">
    <location>
        <begin position="269"/>
        <end position="291"/>
    </location>
</feature>
<evidence type="ECO:0000256" key="3">
    <source>
        <dbReference type="ARBA" id="ARBA00022692"/>
    </source>
</evidence>
<reference evidence="8 9" key="1">
    <citation type="submission" date="2024-09" db="EMBL/GenBank/DDBJ databases">
        <authorList>
            <person name="Pan X."/>
        </authorList>
    </citation>
    <scope>NUCLEOTIDE SEQUENCE [LARGE SCALE GENOMIC DNA]</scope>
    <source>
        <strain evidence="8 9">B2969</strain>
    </source>
</reference>
<feature type="transmembrane region" description="Helical" evidence="6">
    <location>
        <begin position="6"/>
        <end position="27"/>
    </location>
</feature>
<sequence>MNPLVSVIPGVIIGIGLAVVLAGLLPVRPALGAALDRLGSTTPTQHTAGQSVEVRVGTWVHRQLPDLRFFTIPAKDLALVGTPVTKYLYDKTLLAVVGLLAPLLFGFAMQAIGVLPFWLPGAVGIPLAIALWFAPDQDLHAKARDAREEFSRSVAVYLELVAAERRRGAPAGRALTSAAEIGNTWVFARLRQELSRASYAGVAPWDALRDFSEEIGVPELGEVGNIVRLAGEEGASTYETLRAKGKSLRVQLLNNEHTKANQASERMKLPIIFSAAIFVAIVLTPLVMNLFTA</sequence>
<dbReference type="RefSeq" id="WP_397558461.1">
    <property type="nucleotide sequence ID" value="NZ_JBIQWL010000015.1"/>
</dbReference>
<keyword evidence="5 6" id="KW-0472">Membrane</keyword>
<dbReference type="EMBL" id="JBIQWL010000015">
    <property type="protein sequence ID" value="MFH8253033.1"/>
    <property type="molecule type" value="Genomic_DNA"/>
</dbReference>
<name>A0ABW7QFW9_9MICO</name>
<dbReference type="Proteomes" id="UP001610861">
    <property type="component" value="Unassembled WGS sequence"/>
</dbReference>
<evidence type="ECO:0000313" key="8">
    <source>
        <dbReference type="EMBL" id="MFH8253033.1"/>
    </source>
</evidence>
<evidence type="ECO:0000256" key="1">
    <source>
        <dbReference type="ARBA" id="ARBA00004651"/>
    </source>
</evidence>
<keyword evidence="9" id="KW-1185">Reference proteome</keyword>
<feature type="domain" description="Type II secretion system protein GspF" evidence="7">
    <location>
        <begin position="158"/>
        <end position="285"/>
    </location>
</feature>
<proteinExistence type="predicted"/>
<dbReference type="Pfam" id="PF00482">
    <property type="entry name" value="T2SSF"/>
    <property type="match status" value="1"/>
</dbReference>
<protein>
    <submittedName>
        <fullName evidence="8">Type II secretion system F family protein</fullName>
    </submittedName>
</protein>
<keyword evidence="2" id="KW-1003">Cell membrane</keyword>
<dbReference type="InterPro" id="IPR018076">
    <property type="entry name" value="T2SS_GspF_dom"/>
</dbReference>
<accession>A0ABW7QFW9</accession>
<organism evidence="8 9">
    <name type="scientific">Microbacterium alkaliflavum</name>
    <dbReference type="NCBI Taxonomy" id="3248839"/>
    <lineage>
        <taxon>Bacteria</taxon>
        <taxon>Bacillati</taxon>
        <taxon>Actinomycetota</taxon>
        <taxon>Actinomycetes</taxon>
        <taxon>Micrococcales</taxon>
        <taxon>Microbacteriaceae</taxon>
        <taxon>Microbacterium</taxon>
    </lineage>
</organism>
<evidence type="ECO:0000256" key="2">
    <source>
        <dbReference type="ARBA" id="ARBA00022475"/>
    </source>
</evidence>
<gene>
    <name evidence="8" type="ORF">ACH3VR_21885</name>
</gene>
<evidence type="ECO:0000256" key="4">
    <source>
        <dbReference type="ARBA" id="ARBA00022989"/>
    </source>
</evidence>
<feature type="transmembrane region" description="Helical" evidence="6">
    <location>
        <begin position="117"/>
        <end position="134"/>
    </location>
</feature>
<evidence type="ECO:0000256" key="5">
    <source>
        <dbReference type="ARBA" id="ARBA00023136"/>
    </source>
</evidence>
<dbReference type="PANTHER" id="PTHR35007:SF1">
    <property type="entry name" value="PILUS ASSEMBLY PROTEIN"/>
    <property type="match status" value="1"/>
</dbReference>
<dbReference type="PANTHER" id="PTHR35007">
    <property type="entry name" value="INTEGRAL MEMBRANE PROTEIN-RELATED"/>
    <property type="match status" value="1"/>
</dbReference>
<evidence type="ECO:0000313" key="9">
    <source>
        <dbReference type="Proteomes" id="UP001610861"/>
    </source>
</evidence>
<comment type="caution">
    <text evidence="8">The sequence shown here is derived from an EMBL/GenBank/DDBJ whole genome shotgun (WGS) entry which is preliminary data.</text>
</comment>
<comment type="subcellular location">
    <subcellularLocation>
        <location evidence="1">Cell membrane</location>
        <topology evidence="1">Multi-pass membrane protein</topology>
    </subcellularLocation>
</comment>